<comment type="caution">
    <text evidence="1">The sequence shown here is derived from an EMBL/GenBank/DDBJ whole genome shotgun (WGS) entry which is preliminary data.</text>
</comment>
<dbReference type="OrthoDB" id="4349880at2"/>
<evidence type="ECO:0000313" key="1">
    <source>
        <dbReference type="EMBL" id="TDD73290.1"/>
    </source>
</evidence>
<dbReference type="SUPFAM" id="SSF52540">
    <property type="entry name" value="P-loop containing nucleoside triphosphate hydrolases"/>
    <property type="match status" value="1"/>
</dbReference>
<keyword evidence="2" id="KW-1185">Reference proteome</keyword>
<evidence type="ECO:0000313" key="2">
    <source>
        <dbReference type="Proteomes" id="UP000295578"/>
    </source>
</evidence>
<reference evidence="1 2" key="1">
    <citation type="submission" date="2019-03" db="EMBL/GenBank/DDBJ databases">
        <title>Draft genome sequences of novel Actinobacteria.</title>
        <authorList>
            <person name="Sahin N."/>
            <person name="Ay H."/>
            <person name="Saygin H."/>
        </authorList>
    </citation>
    <scope>NUCLEOTIDE SEQUENCE [LARGE SCALE GENOMIC DNA]</scope>
    <source>
        <strain evidence="1 2">DSM 45941</strain>
    </source>
</reference>
<dbReference type="InterPro" id="IPR027417">
    <property type="entry name" value="P-loop_NTPase"/>
</dbReference>
<dbReference type="EMBL" id="SMKY01000194">
    <property type="protein sequence ID" value="TDD73290.1"/>
    <property type="molecule type" value="Genomic_DNA"/>
</dbReference>
<name>A0A4R5ANH2_9ACTN</name>
<proteinExistence type="predicted"/>
<gene>
    <name evidence="1" type="ORF">E1293_31825</name>
</gene>
<dbReference type="Proteomes" id="UP000295578">
    <property type="component" value="Unassembled WGS sequence"/>
</dbReference>
<dbReference type="RefSeq" id="WP_132201191.1">
    <property type="nucleotide sequence ID" value="NZ_SMKY01000194.1"/>
</dbReference>
<protein>
    <submittedName>
        <fullName evidence="1">Uncharacterized protein</fullName>
    </submittedName>
</protein>
<accession>A0A4R5ANH2</accession>
<sequence>MTEESRPDGVVEPAQPTNVQIVRAGPGSTIYVLQEGDMHVGAVTTPPFTYADLRKLSDLTAADCDLVAARDDQTLVRLGDGVYVERTVEARLLELLAKPLITLLVGEAGHGKSTVLWHLHDRLSHLGHAPTLVPATALLGEPERRITVDMIAEALRDRPPGARPVLLVDTLDLLLHDTESRRQVDGLLRLARRERLPTLVTSRPAEARYIGSTEDEDTARRGERLLRVTLDYYDDRELREAITAYAQQFYPAEQAGGVAATLKRASLRGLPLQEVCRNPLALRLLFELYAPDRVPPDDIDSIGLHDQFWLRRVVADDRGRHTEAAAGDLSAETEGIGLALLSAGSIESTKPELVNRAAPLAGADEPGMERAVDILRARGVLKPPPRSLRFRFFHQTFFEHVAARSVLASGEQAARQLLRRAEADPHDLFYGEVAAQFLLLADRRSRYLGLPAEVLGTWLSSDDRGLRVLGARTYARMPDPSADLRRTAADMLAGCSLDVALDYLALLPSVHHRTFERAGAELAILWRHALVLQGGAESAKDGASMVLAVLDALARLAAGHPDEVAEFLAASDRLAHFESLPLESLRSRNNLYLRLLEALYPRAPRTWGPVLARFLTEFASGEEVDGAAEILELVSLHPEVILDDSSTTAVIAAVHGFSSPENALRLELAYVVFRRAWFIGLDAGELIQAATAAIAAEGWTTVGRRAEVRALTSAASGLDGIGARDFLDAMLAVRGNVAQECALTVLGETLAADDAEPCPLTQYARERAKAELARLPAERGADGNRPVPMLFVNALYGSRSSGTALLTALPDRIPDEWWCDMATLMPLLVPAALSGHPAAVGALGKSLSGPAGDRRGLKAALGRLRTAAEAGSGDALGYLILHAQNTKDPTMLSATLRRPAITQKQLRSHHGSLQDLRRTMVADRNRGRLAKGYDLWRVLIENGLDDPPSPGELARSLRGSPGYPLLIALLALAGSCMRDGGWAGEDTGSLVEALEPYIAQRSMAAGRKDTPTREAATTEARARHLVIGLRARYGNLPPTPVQRRSFAGTLLELIKDAGYDLSDDLERDALSRCVTELGRLLDRIVDPDVLLDVIHDCARWLHDTQPVESRWRRNVAHAWHPAVIAAVAAASPAQCRSLVTDLLGTDREMARLAVAACVDHIRPIPDWLRALGPVMPDAIHKRMLAVISRNARDGSTRSLPELYDAALTARRTRT</sequence>
<dbReference type="AlphaFoldDB" id="A0A4R5ANH2"/>
<organism evidence="1 2">
    <name type="scientific">Actinomadura darangshiensis</name>
    <dbReference type="NCBI Taxonomy" id="705336"/>
    <lineage>
        <taxon>Bacteria</taxon>
        <taxon>Bacillati</taxon>
        <taxon>Actinomycetota</taxon>
        <taxon>Actinomycetes</taxon>
        <taxon>Streptosporangiales</taxon>
        <taxon>Thermomonosporaceae</taxon>
        <taxon>Actinomadura</taxon>
    </lineage>
</organism>